<keyword evidence="3" id="KW-1185">Reference proteome</keyword>
<keyword evidence="1" id="KW-0472">Membrane</keyword>
<protein>
    <submittedName>
        <fullName evidence="2">Uncharacterized protein</fullName>
    </submittedName>
</protein>
<reference evidence="3" key="2">
    <citation type="submission" date="2023-07" db="EMBL/GenBank/DDBJ databases">
        <title>Zobellia barbeyronii sp. nov., a new marine flavobacterium, isolated from green and red algae.</title>
        <authorList>
            <person name="Nedashkovskaya O.I."/>
            <person name="Otstavnykh N."/>
            <person name="Zhukova N."/>
            <person name="Guzev K."/>
            <person name="Chausova V."/>
            <person name="Tekutyeva L."/>
            <person name="Mikhailov V."/>
            <person name="Isaeva M."/>
        </authorList>
    </citation>
    <scope>NUCLEOTIDE SEQUENCE [LARGE SCALE GENOMIC DNA]</scope>
    <source>
        <strain evidence="3">KMM 6746</strain>
    </source>
</reference>
<keyword evidence="1" id="KW-1133">Transmembrane helix</keyword>
<dbReference type="EMBL" id="JACATN010000003">
    <property type="protein sequence ID" value="MBT2161744.1"/>
    <property type="molecule type" value="Genomic_DNA"/>
</dbReference>
<name>A0ABS5WET1_9FLAO</name>
<proteinExistence type="predicted"/>
<dbReference type="RefSeq" id="WP_214611873.1">
    <property type="nucleotide sequence ID" value="NZ_JACATN010000003.1"/>
</dbReference>
<sequence length="161" mass="18296">MNLDFGTTLIGAISAVICVTPFVLVTRSVKKKEKEMLRSLTDFADRDNCKINEHEYVGDFIIGMDTNKKVVFFYKEERNEIEKLSVDLKDVKSCKASKIGKSVRNNGKVEQTIERIELVFTTKPAAGRDVVFELFNTQNNLQLNGELQTAEKWAKMVNDIV</sequence>
<reference evidence="2 3" key="1">
    <citation type="submission" date="2020-06" db="EMBL/GenBank/DDBJ databases">
        <authorList>
            <person name="Isaeva M.P."/>
            <person name="Chernysheva N.Y."/>
        </authorList>
    </citation>
    <scope>NUCLEOTIDE SEQUENCE [LARGE SCALE GENOMIC DNA]</scope>
    <source>
        <strain evidence="2 3">KMM 6746</strain>
    </source>
</reference>
<evidence type="ECO:0000256" key="1">
    <source>
        <dbReference type="SAM" id="Phobius"/>
    </source>
</evidence>
<evidence type="ECO:0000313" key="2">
    <source>
        <dbReference type="EMBL" id="MBT2161744.1"/>
    </source>
</evidence>
<comment type="caution">
    <text evidence="2">The sequence shown here is derived from an EMBL/GenBank/DDBJ whole genome shotgun (WGS) entry which is preliminary data.</text>
</comment>
<accession>A0ABS5WET1</accession>
<gene>
    <name evidence="2" type="ORF">HW347_10735</name>
</gene>
<feature type="transmembrane region" description="Helical" evidence="1">
    <location>
        <begin position="6"/>
        <end position="26"/>
    </location>
</feature>
<organism evidence="2 3">
    <name type="scientific">Zobellia barbeyronii</name>
    <dbReference type="NCBI Taxonomy" id="2748009"/>
    <lineage>
        <taxon>Bacteria</taxon>
        <taxon>Pseudomonadati</taxon>
        <taxon>Bacteroidota</taxon>
        <taxon>Flavobacteriia</taxon>
        <taxon>Flavobacteriales</taxon>
        <taxon>Flavobacteriaceae</taxon>
        <taxon>Zobellia</taxon>
    </lineage>
</organism>
<keyword evidence="1" id="KW-0812">Transmembrane</keyword>
<evidence type="ECO:0000313" key="3">
    <source>
        <dbReference type="Proteomes" id="UP000740413"/>
    </source>
</evidence>
<dbReference type="Proteomes" id="UP000740413">
    <property type="component" value="Unassembled WGS sequence"/>
</dbReference>